<evidence type="ECO:0000313" key="2">
    <source>
        <dbReference type="Proteomes" id="UP000199438"/>
    </source>
</evidence>
<organism evidence="1 2">
    <name type="scientific">Zunongwangia mangrovi</name>
    <dbReference type="NCBI Taxonomy" id="1334022"/>
    <lineage>
        <taxon>Bacteria</taxon>
        <taxon>Pseudomonadati</taxon>
        <taxon>Bacteroidota</taxon>
        <taxon>Flavobacteriia</taxon>
        <taxon>Flavobacteriales</taxon>
        <taxon>Flavobacteriaceae</taxon>
        <taxon>Zunongwangia</taxon>
    </lineage>
</organism>
<reference evidence="2" key="1">
    <citation type="submission" date="2016-10" db="EMBL/GenBank/DDBJ databases">
        <authorList>
            <person name="Varghese N."/>
            <person name="Submissions S."/>
        </authorList>
    </citation>
    <scope>NUCLEOTIDE SEQUENCE [LARGE SCALE GENOMIC DNA]</scope>
    <source>
        <strain evidence="2">DSM 24499</strain>
    </source>
</reference>
<dbReference type="PROSITE" id="PS51257">
    <property type="entry name" value="PROKAR_LIPOPROTEIN"/>
    <property type="match status" value="1"/>
</dbReference>
<evidence type="ECO:0000313" key="1">
    <source>
        <dbReference type="EMBL" id="SFB78874.1"/>
    </source>
</evidence>
<dbReference type="STRING" id="1334022.SAMN04487907_101645"/>
<dbReference type="Proteomes" id="UP000199438">
    <property type="component" value="Unassembled WGS sequence"/>
</dbReference>
<name>A0A1I1DVN1_9FLAO</name>
<gene>
    <name evidence="1" type="ORF">SAMN04487907_101645</name>
</gene>
<dbReference type="EMBL" id="FOKV01000001">
    <property type="protein sequence ID" value="SFB78874.1"/>
    <property type="molecule type" value="Genomic_DNA"/>
</dbReference>
<dbReference type="AlphaFoldDB" id="A0A1I1DVN1"/>
<dbReference type="NCBIfam" id="TIGR01200">
    <property type="entry name" value="GLPGLI"/>
    <property type="match status" value="1"/>
</dbReference>
<keyword evidence="2" id="KW-1185">Reference proteome</keyword>
<protein>
    <submittedName>
        <fullName evidence="1">GLPGLI family protein</fullName>
    </submittedName>
</protein>
<accession>A0A1I1DVN1</accession>
<dbReference type="RefSeq" id="WP_092539929.1">
    <property type="nucleotide sequence ID" value="NZ_FOKV01000001.1"/>
</dbReference>
<dbReference type="OrthoDB" id="1068986at2"/>
<dbReference type="InterPro" id="IPR005901">
    <property type="entry name" value="GLPGLI"/>
</dbReference>
<dbReference type="Pfam" id="PF09697">
    <property type="entry name" value="Porph_ging"/>
    <property type="match status" value="1"/>
</dbReference>
<proteinExistence type="predicted"/>
<sequence>MKVFTLFLLILVCSCGYPQSGTAIYKKKYTGDYAGSSRGLKLKKADPQRFALYKNIEEKRRKYTKILEYELVFSGSKSLFTMKEVMDIADENNIKLAAGPNTGIYYHNATENTTIFNAERLNQTFNIKLMPVRWKLFNEEKTINGYKCRKAIGEMIVYDKQLEEKLIPVEAWYSLDIPVNYAPNGFAGLPGLIVSVEERGEKFILESFKLHKKDKNIERVKGEEITLKEFYQKIHRALQSFKG</sequence>